<name>A0A1F7Z373_9BACT</name>
<protein>
    <submittedName>
        <fullName evidence="1">Uncharacterized protein</fullName>
    </submittedName>
</protein>
<dbReference type="EMBL" id="MGGR01000009">
    <property type="protein sequence ID" value="OGM34103.1"/>
    <property type="molecule type" value="Genomic_DNA"/>
</dbReference>
<dbReference type="STRING" id="1802505.A3D01_00005"/>
<accession>A0A1F7Z373</accession>
<dbReference type="AlphaFoldDB" id="A0A1F7Z373"/>
<evidence type="ECO:0000313" key="2">
    <source>
        <dbReference type="Proteomes" id="UP000177169"/>
    </source>
</evidence>
<dbReference type="Proteomes" id="UP000177169">
    <property type="component" value="Unassembled WGS sequence"/>
</dbReference>
<evidence type="ECO:0000313" key="1">
    <source>
        <dbReference type="EMBL" id="OGM34103.1"/>
    </source>
</evidence>
<gene>
    <name evidence="1" type="ORF">A3D01_00005</name>
</gene>
<proteinExistence type="predicted"/>
<organism evidence="1 2">
    <name type="scientific">Candidatus Woesebacteria bacterium RIFCSPHIGHO2_02_FULL_39_13</name>
    <dbReference type="NCBI Taxonomy" id="1802505"/>
    <lineage>
        <taxon>Bacteria</taxon>
        <taxon>Candidatus Woeseibacteriota</taxon>
    </lineage>
</organism>
<reference evidence="1 2" key="1">
    <citation type="journal article" date="2016" name="Nat. Commun.">
        <title>Thousands of microbial genomes shed light on interconnected biogeochemical processes in an aquifer system.</title>
        <authorList>
            <person name="Anantharaman K."/>
            <person name="Brown C.T."/>
            <person name="Hug L.A."/>
            <person name="Sharon I."/>
            <person name="Castelle C.J."/>
            <person name="Probst A.J."/>
            <person name="Thomas B.C."/>
            <person name="Singh A."/>
            <person name="Wilkins M.J."/>
            <person name="Karaoz U."/>
            <person name="Brodie E.L."/>
            <person name="Williams K.H."/>
            <person name="Hubbard S.S."/>
            <person name="Banfield J.F."/>
        </authorList>
    </citation>
    <scope>NUCLEOTIDE SEQUENCE [LARGE SCALE GENOMIC DNA]</scope>
</reference>
<sequence length="582" mass="65582">MAIKKSRLGNLKLFSVFTIFLGLVVSVIALVRFKIYPSKAQLRTVVSISPSKIKPSDGYKLTVNVDGKPYNGNLDYDLTLCNLDLTGCTNISGQWKDSQNQDYLVVNGIVNIPVNQNFPEKYYLVRFKPRNYGSDFYSNFDILTVDSKNTFPQVAYSPTSISLPTRGSYVVYQSKDPYFGTTIGYTRMDVETDDCDLGEGLKGTALRITKTRNAIYWVAGQPLQIRFCIREESLANGNILTAIGDYVYSNLEGGKSTPIENSSELSQITGDYSISGLSIDKSLQGLLGGYFLDRVEKSIFYKDADMKMHYALLPLNRKIPQNLSTIPITIIEQAYGHPFHAGNDDKGIDIWHMDALQATNTSSSQVKIRYIETGYDQRLTRSRWAVTEDWDWNINGLITRIEQWSHTNIPRCWTPSYSCTSGTKTALSEMIESYIPDNNALTFRLRRSSTSQMCSSYIHIPNGESYDFFVTRSNGQPYSGFIELETDTGSRSIWFDKERRPMYVSAGRVKITPNSYGNLADFRIKWRVRPYLTNSTTNSLYTIGDSRIGNLKPNTSISPFSNFILFEMGNPPGGATYTAPCK</sequence>
<comment type="caution">
    <text evidence="1">The sequence shown here is derived from an EMBL/GenBank/DDBJ whole genome shotgun (WGS) entry which is preliminary data.</text>
</comment>